<dbReference type="RefSeq" id="WP_257746094.1">
    <property type="nucleotide sequence ID" value="NZ_CP102487.1"/>
</dbReference>
<dbReference type="Gene3D" id="1.10.600.10">
    <property type="entry name" value="Farnesyl Diphosphate Synthase"/>
    <property type="match status" value="1"/>
</dbReference>
<comment type="similarity">
    <text evidence="2 6">Belongs to the FPP/GGPP synthase family.</text>
</comment>
<comment type="cofactor">
    <cofactor evidence="1">
        <name>Mg(2+)</name>
        <dbReference type="ChEBI" id="CHEBI:18420"/>
    </cofactor>
</comment>
<dbReference type="InterPro" id="IPR033749">
    <property type="entry name" value="Polyprenyl_synt_CS"/>
</dbReference>
<dbReference type="EMBL" id="CP102487">
    <property type="protein sequence ID" value="UUX60006.1"/>
    <property type="molecule type" value="Genomic_DNA"/>
</dbReference>
<evidence type="ECO:0000256" key="5">
    <source>
        <dbReference type="ARBA" id="ARBA00022842"/>
    </source>
</evidence>
<evidence type="ECO:0000256" key="2">
    <source>
        <dbReference type="ARBA" id="ARBA00006706"/>
    </source>
</evidence>
<dbReference type="PROSITE" id="PS00723">
    <property type="entry name" value="POLYPRENYL_SYNTHASE_1"/>
    <property type="match status" value="1"/>
</dbReference>
<keyword evidence="5" id="KW-0460">Magnesium</keyword>
<evidence type="ECO:0000256" key="3">
    <source>
        <dbReference type="ARBA" id="ARBA00022679"/>
    </source>
</evidence>
<dbReference type="GO" id="GO:0046872">
    <property type="term" value="F:metal ion binding"/>
    <property type="evidence" value="ECO:0007669"/>
    <property type="project" value="UniProtKB-KW"/>
</dbReference>
<proteinExistence type="inferred from homology"/>
<dbReference type="CDD" id="cd00685">
    <property type="entry name" value="Trans_IPPS_HT"/>
    <property type="match status" value="1"/>
</dbReference>
<dbReference type="GO" id="GO:0008299">
    <property type="term" value="P:isoprenoid biosynthetic process"/>
    <property type="evidence" value="ECO:0007669"/>
    <property type="project" value="InterPro"/>
</dbReference>
<keyword evidence="4" id="KW-0479">Metal-binding</keyword>
<dbReference type="PANTHER" id="PTHR12001">
    <property type="entry name" value="GERANYLGERANYL PYROPHOSPHATE SYNTHASE"/>
    <property type="match status" value="1"/>
</dbReference>
<keyword evidence="3 6" id="KW-0808">Transferase</keyword>
<name>A0AA94XT69_9MICC</name>
<dbReference type="Pfam" id="PF00348">
    <property type="entry name" value="polyprenyl_synt"/>
    <property type="match status" value="1"/>
</dbReference>
<organism evidence="7 8">
    <name type="scientific">Glutamicibacter halophytocola</name>
    <dbReference type="NCBI Taxonomy" id="1933880"/>
    <lineage>
        <taxon>Bacteria</taxon>
        <taxon>Bacillati</taxon>
        <taxon>Actinomycetota</taxon>
        <taxon>Actinomycetes</taxon>
        <taxon>Micrococcales</taxon>
        <taxon>Micrococcaceae</taxon>
        <taxon>Glutamicibacter</taxon>
    </lineage>
</organism>
<dbReference type="InterPro" id="IPR000092">
    <property type="entry name" value="Polyprenyl_synt"/>
</dbReference>
<gene>
    <name evidence="7" type="ORF">NUH22_05145</name>
</gene>
<evidence type="ECO:0000313" key="7">
    <source>
        <dbReference type="EMBL" id="UUX60006.1"/>
    </source>
</evidence>
<protein>
    <submittedName>
        <fullName evidence="7">Polyprenyl synthetase family protein</fullName>
    </submittedName>
</protein>
<dbReference type="AlphaFoldDB" id="A0AA94XT69"/>
<evidence type="ECO:0000313" key="8">
    <source>
        <dbReference type="Proteomes" id="UP001060018"/>
    </source>
</evidence>
<accession>A0AA94XT69</accession>
<evidence type="ECO:0000256" key="6">
    <source>
        <dbReference type="RuleBase" id="RU004466"/>
    </source>
</evidence>
<reference evidence="7" key="1">
    <citation type="journal article" date="2022" name="Pest Manag. Sci.">
        <title>Glutamicibacter halophytocola-mediated host fitness of potato tuber moth on Solanaceae crops.</title>
        <authorList>
            <person name="Wang W."/>
            <person name="Xiao G."/>
            <person name="Du G."/>
            <person name="Chang L."/>
            <person name="Yang Y."/>
            <person name="Ye J."/>
            <person name="Chen B."/>
        </authorList>
    </citation>
    <scope>NUCLEOTIDE SEQUENCE</scope>
    <source>
        <strain evidence="7">S2</strain>
    </source>
</reference>
<evidence type="ECO:0000256" key="4">
    <source>
        <dbReference type="ARBA" id="ARBA00022723"/>
    </source>
</evidence>
<dbReference type="GO" id="GO:0004659">
    <property type="term" value="F:prenyltransferase activity"/>
    <property type="evidence" value="ECO:0007669"/>
    <property type="project" value="InterPro"/>
</dbReference>
<sequence>MDLDVGLALVEQRLHRFFMESKLRAAAQGPSYLQLWEALERTSRGGSRSRPRLVLLAYSGLGGTAATEATGVAAAFELLHNALLVHDDVIDRDLLRRGAPNVAATYRNAALQRGASPAAADHAGACAAILAGDLALAGVYQVIRSLPVSEALHRELHCVVDQAIFASVGGELFDIESSLGQDMPPLEEILNTARHKTSAYSFEAPLHAGAILAGAPKQARSALASFGRFAGIAYQIADDVLGVFGEQSQTGKTRWGDLREGKRTILLSYAATQPQWDSVAGLIGTPQMTASEAEKIRAMLIACGAKDYAIASAVQHAEKALGCLAIDEIPDRLRERLGSLLMASVNRVHLPATAV</sequence>
<dbReference type="InterPro" id="IPR008949">
    <property type="entry name" value="Isoprenoid_synthase_dom_sf"/>
</dbReference>
<dbReference type="SFLD" id="SFLDS00005">
    <property type="entry name" value="Isoprenoid_Synthase_Type_I"/>
    <property type="match status" value="1"/>
</dbReference>
<dbReference type="PANTHER" id="PTHR12001:SF85">
    <property type="entry name" value="SHORT CHAIN ISOPRENYL DIPHOSPHATE SYNTHASE"/>
    <property type="match status" value="1"/>
</dbReference>
<dbReference type="SUPFAM" id="SSF48576">
    <property type="entry name" value="Terpenoid synthases"/>
    <property type="match status" value="1"/>
</dbReference>
<evidence type="ECO:0000256" key="1">
    <source>
        <dbReference type="ARBA" id="ARBA00001946"/>
    </source>
</evidence>
<dbReference type="Proteomes" id="UP001060018">
    <property type="component" value="Chromosome"/>
</dbReference>